<dbReference type="EMBL" id="CP003379">
    <property type="protein sequence ID" value="AFL89421.1"/>
    <property type="molecule type" value="Genomic_DNA"/>
</dbReference>
<dbReference type="KEGG" id="trs:Terro_3200"/>
<evidence type="ECO:0000313" key="2">
    <source>
        <dbReference type="EMBL" id="AFL89421.1"/>
    </source>
</evidence>
<evidence type="ECO:0000313" key="3">
    <source>
        <dbReference type="Proteomes" id="UP000006056"/>
    </source>
</evidence>
<sequence length="219" mass="24276">MVLVLFGDTHELHREVDVPAGDVLICVGDFTMFSKNLAAIEDFNEWLGELPHRHKIVVPGNHEFFLEANPERRSLLDNANLLIDESIEIEGLTIYGSPMTPLCGAAFGMSSAKDRQLHWSKVPVSTHVLVTHGPPFGILDLSPDQAERMGDPELRNRVRELPSLRLHAFGHVHGAHGSVEQDGVTYANVALMGHLGDLVQAPTALRMRSRRTDISERLL</sequence>
<dbReference type="PANTHER" id="PTHR12905:SF0">
    <property type="entry name" value="CALCINEURIN-LIKE PHOSPHOESTERASE DOMAIN-CONTAINING PROTEIN"/>
    <property type="match status" value="1"/>
</dbReference>
<dbReference type="STRING" id="926566.Terro_3200"/>
<dbReference type="eggNOG" id="COG2129">
    <property type="taxonomic scope" value="Bacteria"/>
</dbReference>
<dbReference type="AlphaFoldDB" id="I3ZJK3"/>
<dbReference type="PANTHER" id="PTHR12905">
    <property type="entry name" value="METALLOPHOSPHOESTERASE"/>
    <property type="match status" value="1"/>
</dbReference>
<dbReference type="RefSeq" id="WP_014786682.1">
    <property type="nucleotide sequence ID" value="NC_018014.1"/>
</dbReference>
<organism evidence="2 3">
    <name type="scientific">Terriglobus roseus (strain DSM 18391 / NRRL B-41598 / KBS 63)</name>
    <dbReference type="NCBI Taxonomy" id="926566"/>
    <lineage>
        <taxon>Bacteria</taxon>
        <taxon>Pseudomonadati</taxon>
        <taxon>Acidobacteriota</taxon>
        <taxon>Terriglobia</taxon>
        <taxon>Terriglobales</taxon>
        <taxon>Acidobacteriaceae</taxon>
        <taxon>Terriglobus</taxon>
    </lineage>
</organism>
<dbReference type="GO" id="GO:0016787">
    <property type="term" value="F:hydrolase activity"/>
    <property type="evidence" value="ECO:0007669"/>
    <property type="project" value="InterPro"/>
</dbReference>
<dbReference type="HOGENOM" id="CLU_041441_1_0_0"/>
<dbReference type="Pfam" id="PF00149">
    <property type="entry name" value="Metallophos"/>
    <property type="match status" value="1"/>
</dbReference>
<protein>
    <submittedName>
        <fullName evidence="2">Putative phosphoesterase, ICC</fullName>
    </submittedName>
</protein>
<proteinExistence type="predicted"/>
<gene>
    <name evidence="2" type="ordered locus">Terro_3200</name>
</gene>
<dbReference type="CDD" id="cd07379">
    <property type="entry name" value="MPP_239FB"/>
    <property type="match status" value="1"/>
</dbReference>
<dbReference type="InterPro" id="IPR029052">
    <property type="entry name" value="Metallo-depent_PP-like"/>
</dbReference>
<reference evidence="2 3" key="1">
    <citation type="submission" date="2012-06" db="EMBL/GenBank/DDBJ databases">
        <title>Complete genome of Terriglobus roseus DSM 18391.</title>
        <authorList>
            <consortium name="US DOE Joint Genome Institute (JGI-PGF)"/>
            <person name="Lucas S."/>
            <person name="Copeland A."/>
            <person name="Lapidus A."/>
            <person name="Glavina del Rio T."/>
            <person name="Dalin E."/>
            <person name="Tice H."/>
            <person name="Bruce D."/>
            <person name="Goodwin L."/>
            <person name="Pitluck S."/>
            <person name="Peters L."/>
            <person name="Mikhailova N."/>
            <person name="Munk A.C.C."/>
            <person name="Kyrpides N."/>
            <person name="Mavromatis K."/>
            <person name="Ivanova N."/>
            <person name="Brettin T."/>
            <person name="Detter J.C."/>
            <person name="Han C."/>
            <person name="Larimer F."/>
            <person name="Land M."/>
            <person name="Hauser L."/>
            <person name="Markowitz V."/>
            <person name="Cheng J.-F."/>
            <person name="Hugenholtz P."/>
            <person name="Woyke T."/>
            <person name="Wu D."/>
            <person name="Brambilla E."/>
            <person name="Klenk H.-P."/>
            <person name="Eisen J.A."/>
        </authorList>
    </citation>
    <scope>NUCLEOTIDE SEQUENCE [LARGE SCALE GENOMIC DNA]</scope>
    <source>
        <strain evidence="3">DSM 18391 / NRRL B-41598 / KBS 63</strain>
    </source>
</reference>
<keyword evidence="3" id="KW-1185">Reference proteome</keyword>
<accession>I3ZJK3</accession>
<name>I3ZJK3_TERRK</name>
<dbReference type="Gene3D" id="3.60.21.10">
    <property type="match status" value="1"/>
</dbReference>
<feature type="domain" description="Calcineurin-like phosphoesterase" evidence="1">
    <location>
        <begin position="6"/>
        <end position="174"/>
    </location>
</feature>
<dbReference type="SUPFAM" id="SSF56300">
    <property type="entry name" value="Metallo-dependent phosphatases"/>
    <property type="match status" value="1"/>
</dbReference>
<dbReference type="InterPro" id="IPR051693">
    <property type="entry name" value="UPF0046_metallophosphoest"/>
</dbReference>
<dbReference type="InterPro" id="IPR004843">
    <property type="entry name" value="Calcineurin-like_PHP"/>
</dbReference>
<dbReference type="Proteomes" id="UP000006056">
    <property type="component" value="Chromosome"/>
</dbReference>
<evidence type="ECO:0000259" key="1">
    <source>
        <dbReference type="Pfam" id="PF00149"/>
    </source>
</evidence>